<dbReference type="PROSITE" id="PS50011">
    <property type="entry name" value="PROTEIN_KINASE_DOM"/>
    <property type="match status" value="1"/>
</dbReference>
<dbReference type="InterPro" id="IPR017441">
    <property type="entry name" value="Protein_kinase_ATP_BS"/>
</dbReference>
<comment type="caution">
    <text evidence="10">The sequence shown here is derived from an EMBL/GenBank/DDBJ whole genome shotgun (WGS) entry which is preliminary data.</text>
</comment>
<dbReference type="SMART" id="SM00220">
    <property type="entry name" value="S_TKc"/>
    <property type="match status" value="1"/>
</dbReference>
<comment type="similarity">
    <text evidence="5">Belongs to the protein kinase superfamily. STE Ser/Thr protein kinase family. MAP kinase kinase subfamily.</text>
</comment>
<evidence type="ECO:0000313" key="11">
    <source>
        <dbReference type="Proteomes" id="UP001152747"/>
    </source>
</evidence>
<dbReference type="Proteomes" id="UP001152747">
    <property type="component" value="Unassembled WGS sequence"/>
</dbReference>
<proteinExistence type="inferred from homology"/>
<protein>
    <recommendedName>
        <fullName evidence="6">mitogen-activated protein kinase kinase</fullName>
        <ecNumber evidence="6">2.7.12.2</ecNumber>
    </recommendedName>
</protein>
<evidence type="ECO:0000256" key="7">
    <source>
        <dbReference type="PROSITE-ProRule" id="PRU10141"/>
    </source>
</evidence>
<dbReference type="InterPro" id="IPR008271">
    <property type="entry name" value="Ser/Thr_kinase_AS"/>
</dbReference>
<reference evidence="10" key="1">
    <citation type="submission" date="2022-11" db="EMBL/GenBank/DDBJ databases">
        <authorList>
            <person name="Kikuchi T."/>
        </authorList>
    </citation>
    <scope>NUCLEOTIDE SEQUENCE</scope>
    <source>
        <strain evidence="10">PS1010</strain>
    </source>
</reference>
<dbReference type="PROSITE" id="PS00107">
    <property type="entry name" value="PROTEIN_KINASE_ATP"/>
    <property type="match status" value="1"/>
</dbReference>
<dbReference type="SUPFAM" id="SSF56112">
    <property type="entry name" value="Protein kinase-like (PK-like)"/>
    <property type="match status" value="1"/>
</dbReference>
<sequence>MPPKPLKLLRMRQNEDYEEYVKNLLDGKGTLNLSGIRVEITMDMIRRESQTLGSGGFGNVYETNYEGIVFARKEIKIPSQVSKEEMHRYLRELDVTRQCKACPFVVKFYGYYIYRVVCEYNFYIFMEKVPFSAAFMIEKMLKIGKEIPEFVLGRIACSVVHALRFLKDALQIIHRDVKPPNILMDYDGRVKLCDLGICAKLENSTAFSRAGSYPYMAPERFKEGYDDRSDVWSLGVSLVELAELKNPYTTNGNQLQHLIEAIGSHPSPTLNPKIFSDCLVMFISQLLQHDVKNRPKYAQIEQLEFFVLHDLPFTYIGTGKSPKKDQERQSVGKWIDENLLSGSN</sequence>
<feature type="binding site" evidence="7">
    <location>
        <position position="73"/>
    </location>
    <ligand>
        <name>ATP</name>
        <dbReference type="ChEBI" id="CHEBI:30616"/>
    </ligand>
</feature>
<evidence type="ECO:0000313" key="10">
    <source>
        <dbReference type="EMBL" id="CAI5454557.1"/>
    </source>
</evidence>
<evidence type="ECO:0000256" key="3">
    <source>
        <dbReference type="ARBA" id="ARBA00022777"/>
    </source>
</evidence>
<accession>A0A9P1NAR8</accession>
<dbReference type="InterPro" id="IPR011009">
    <property type="entry name" value="Kinase-like_dom_sf"/>
</dbReference>
<evidence type="ECO:0000256" key="2">
    <source>
        <dbReference type="ARBA" id="ARBA00022741"/>
    </source>
</evidence>
<dbReference type="OrthoDB" id="10252354at2759"/>
<dbReference type="GO" id="GO:0004708">
    <property type="term" value="F:MAP kinase kinase activity"/>
    <property type="evidence" value="ECO:0007669"/>
    <property type="project" value="UniProtKB-EC"/>
</dbReference>
<keyword evidence="4 7" id="KW-0067">ATP-binding</keyword>
<evidence type="ECO:0000256" key="8">
    <source>
        <dbReference type="RuleBase" id="RU000304"/>
    </source>
</evidence>
<keyword evidence="2 7" id="KW-0547">Nucleotide-binding</keyword>
<evidence type="ECO:0000259" key="9">
    <source>
        <dbReference type="PROSITE" id="PS50011"/>
    </source>
</evidence>
<dbReference type="Pfam" id="PF00069">
    <property type="entry name" value="Pkinase"/>
    <property type="match status" value="1"/>
</dbReference>
<feature type="domain" description="Protein kinase" evidence="9">
    <location>
        <begin position="46"/>
        <end position="306"/>
    </location>
</feature>
<dbReference type="EMBL" id="CANHGI010000006">
    <property type="protein sequence ID" value="CAI5454557.1"/>
    <property type="molecule type" value="Genomic_DNA"/>
</dbReference>
<dbReference type="Gene3D" id="1.10.510.10">
    <property type="entry name" value="Transferase(Phosphotransferase) domain 1"/>
    <property type="match status" value="1"/>
</dbReference>
<evidence type="ECO:0000256" key="4">
    <source>
        <dbReference type="ARBA" id="ARBA00022840"/>
    </source>
</evidence>
<evidence type="ECO:0000256" key="1">
    <source>
        <dbReference type="ARBA" id="ARBA00022679"/>
    </source>
</evidence>
<gene>
    <name evidence="10" type="ORF">CAMP_LOCUS17194</name>
</gene>
<dbReference type="EC" id="2.7.12.2" evidence="6"/>
<dbReference type="Gene3D" id="3.30.200.20">
    <property type="entry name" value="Phosphorylase Kinase, domain 1"/>
    <property type="match status" value="1"/>
</dbReference>
<dbReference type="InterPro" id="IPR000719">
    <property type="entry name" value="Prot_kinase_dom"/>
</dbReference>
<dbReference type="PANTHER" id="PTHR48013:SF3">
    <property type="entry name" value="PROTEIN KINASE DOMAIN-CONTAINING PROTEIN"/>
    <property type="match status" value="1"/>
</dbReference>
<keyword evidence="1" id="KW-0808">Transferase</keyword>
<evidence type="ECO:0000256" key="5">
    <source>
        <dbReference type="ARBA" id="ARBA00038035"/>
    </source>
</evidence>
<keyword evidence="8" id="KW-0723">Serine/threonine-protein kinase</keyword>
<name>A0A9P1NAR8_9PELO</name>
<dbReference type="AlphaFoldDB" id="A0A9P1NAR8"/>
<dbReference type="GO" id="GO:0004674">
    <property type="term" value="F:protein serine/threonine kinase activity"/>
    <property type="evidence" value="ECO:0007669"/>
    <property type="project" value="UniProtKB-KW"/>
</dbReference>
<evidence type="ECO:0000256" key="6">
    <source>
        <dbReference type="ARBA" id="ARBA00038999"/>
    </source>
</evidence>
<dbReference type="PROSITE" id="PS00108">
    <property type="entry name" value="PROTEIN_KINASE_ST"/>
    <property type="match status" value="1"/>
</dbReference>
<dbReference type="GO" id="GO:0051403">
    <property type="term" value="P:stress-activated MAPK cascade"/>
    <property type="evidence" value="ECO:0007669"/>
    <property type="project" value="TreeGrafter"/>
</dbReference>
<keyword evidence="3" id="KW-0418">Kinase</keyword>
<dbReference type="PANTHER" id="PTHR48013">
    <property type="entry name" value="DUAL SPECIFICITY MITOGEN-ACTIVATED PROTEIN KINASE KINASE 5-RELATED"/>
    <property type="match status" value="1"/>
</dbReference>
<organism evidence="10 11">
    <name type="scientific">Caenorhabditis angaria</name>
    <dbReference type="NCBI Taxonomy" id="860376"/>
    <lineage>
        <taxon>Eukaryota</taxon>
        <taxon>Metazoa</taxon>
        <taxon>Ecdysozoa</taxon>
        <taxon>Nematoda</taxon>
        <taxon>Chromadorea</taxon>
        <taxon>Rhabditida</taxon>
        <taxon>Rhabditina</taxon>
        <taxon>Rhabditomorpha</taxon>
        <taxon>Rhabditoidea</taxon>
        <taxon>Rhabditidae</taxon>
        <taxon>Peloderinae</taxon>
        <taxon>Caenorhabditis</taxon>
    </lineage>
</organism>
<dbReference type="GO" id="GO:0005524">
    <property type="term" value="F:ATP binding"/>
    <property type="evidence" value="ECO:0007669"/>
    <property type="project" value="UniProtKB-UniRule"/>
</dbReference>
<keyword evidence="11" id="KW-1185">Reference proteome</keyword>